<dbReference type="PANTHER" id="PTHR43259">
    <property type="entry name" value="SPT10P"/>
    <property type="match status" value="1"/>
</dbReference>
<dbReference type="InterPro" id="IPR000182">
    <property type="entry name" value="GNAT_dom"/>
</dbReference>
<dbReference type="HOGENOM" id="CLU_087235_0_0_9"/>
<keyword evidence="2" id="KW-0012">Acyltransferase</keyword>
<dbReference type="Proteomes" id="UP000013520">
    <property type="component" value="Chromosome"/>
</dbReference>
<evidence type="ECO:0000259" key="1">
    <source>
        <dbReference type="PROSITE" id="PS51186"/>
    </source>
</evidence>
<name>R4KJC8_9FIRM</name>
<sequence length="194" mass="22555">MKIHYRDAQKNDCPLLAEYINYASEGVLEYLFKDIMPGITVTQLLAHGLQDEKRYNSYKDITVAEYNQKIVGMIQSYSSIHHRIDDEMKSFLPGERLEQFKEFYNSKVDNSLLINTMFVDEKFRRKGIGTAFIALARKKAKLLDFDKLSLFVLSDNVTAQKVYHSNGFKMIKEIDYKDAEKINHKGVYLMACDI</sequence>
<keyword evidence="2" id="KW-0808">Transferase</keyword>
<dbReference type="InterPro" id="IPR052829">
    <property type="entry name" value="N-acetyltransferase_domain"/>
</dbReference>
<dbReference type="EMBL" id="CP003273">
    <property type="protein sequence ID" value="AGL00615.1"/>
    <property type="molecule type" value="Genomic_DNA"/>
</dbReference>
<dbReference type="STRING" id="767817.Desgi_1088"/>
<protein>
    <submittedName>
        <fullName evidence="2">Putative acyltransferase</fullName>
    </submittedName>
</protein>
<reference evidence="2 3" key="1">
    <citation type="submission" date="2012-01" db="EMBL/GenBank/DDBJ databases">
        <title>Complete sequence of Desulfotomaculum gibsoniae DSM 7213.</title>
        <authorList>
            <consortium name="US DOE Joint Genome Institute"/>
            <person name="Lucas S."/>
            <person name="Han J."/>
            <person name="Lapidus A."/>
            <person name="Cheng J.-F."/>
            <person name="Goodwin L."/>
            <person name="Pitluck S."/>
            <person name="Peters L."/>
            <person name="Ovchinnikova G."/>
            <person name="Teshima H."/>
            <person name="Detter J.C."/>
            <person name="Han C."/>
            <person name="Tapia R."/>
            <person name="Land M."/>
            <person name="Hauser L."/>
            <person name="Kyrpides N."/>
            <person name="Ivanova N."/>
            <person name="Pagani I."/>
            <person name="Parshina S."/>
            <person name="Plugge C."/>
            <person name="Muyzer G."/>
            <person name="Kuever J."/>
            <person name="Ivanova A."/>
            <person name="Nazina T."/>
            <person name="Klenk H.-P."/>
            <person name="Brambilla E."/>
            <person name="Spring S."/>
            <person name="Stams A.F."/>
            <person name="Woyke T."/>
        </authorList>
    </citation>
    <scope>NUCLEOTIDE SEQUENCE [LARGE SCALE GENOMIC DNA]</scope>
    <source>
        <strain evidence="2 3">DSM 7213</strain>
    </source>
</reference>
<dbReference type="PANTHER" id="PTHR43259:SF1">
    <property type="entry name" value="N-ACETYLTRANSFERASE DOMAIN-CONTAINING PROTEIN"/>
    <property type="match status" value="1"/>
</dbReference>
<organism evidence="2 3">
    <name type="scientific">Desulfoscipio gibsoniae DSM 7213</name>
    <dbReference type="NCBI Taxonomy" id="767817"/>
    <lineage>
        <taxon>Bacteria</taxon>
        <taxon>Bacillati</taxon>
        <taxon>Bacillota</taxon>
        <taxon>Clostridia</taxon>
        <taxon>Eubacteriales</taxon>
        <taxon>Desulfallaceae</taxon>
        <taxon>Desulfoscipio</taxon>
    </lineage>
</organism>
<evidence type="ECO:0000313" key="3">
    <source>
        <dbReference type="Proteomes" id="UP000013520"/>
    </source>
</evidence>
<gene>
    <name evidence="2" type="ORF">Desgi_1088</name>
</gene>
<dbReference type="InterPro" id="IPR016181">
    <property type="entry name" value="Acyl_CoA_acyltransferase"/>
</dbReference>
<dbReference type="KEGG" id="dgi:Desgi_1088"/>
<dbReference type="Gene3D" id="3.40.630.30">
    <property type="match status" value="1"/>
</dbReference>
<dbReference type="SUPFAM" id="SSF55729">
    <property type="entry name" value="Acyl-CoA N-acyltransferases (Nat)"/>
    <property type="match status" value="1"/>
</dbReference>
<dbReference type="AlphaFoldDB" id="R4KJC8"/>
<dbReference type="PROSITE" id="PS51186">
    <property type="entry name" value="GNAT"/>
    <property type="match status" value="1"/>
</dbReference>
<evidence type="ECO:0000313" key="2">
    <source>
        <dbReference type="EMBL" id="AGL00615.1"/>
    </source>
</evidence>
<accession>R4KJC8</accession>
<dbReference type="OrthoDB" id="9805924at2"/>
<dbReference type="RefSeq" id="WP_006521280.1">
    <property type="nucleotide sequence ID" value="NC_021184.1"/>
</dbReference>
<dbReference type="GO" id="GO:0016747">
    <property type="term" value="F:acyltransferase activity, transferring groups other than amino-acyl groups"/>
    <property type="evidence" value="ECO:0007669"/>
    <property type="project" value="InterPro"/>
</dbReference>
<feature type="domain" description="N-acetyltransferase" evidence="1">
    <location>
        <begin position="3"/>
        <end position="194"/>
    </location>
</feature>
<proteinExistence type="predicted"/>
<keyword evidence="3" id="KW-1185">Reference proteome</keyword>
<dbReference type="CDD" id="cd04301">
    <property type="entry name" value="NAT_SF"/>
    <property type="match status" value="1"/>
</dbReference>
<dbReference type="eggNOG" id="COG0456">
    <property type="taxonomic scope" value="Bacteria"/>
</dbReference>
<dbReference type="Pfam" id="PF00583">
    <property type="entry name" value="Acetyltransf_1"/>
    <property type="match status" value="1"/>
</dbReference>